<dbReference type="PANTHER" id="PTHR10795">
    <property type="entry name" value="PROPROTEIN CONVERTASE SUBTILISIN/KEXIN"/>
    <property type="match status" value="1"/>
</dbReference>
<dbReference type="Gene3D" id="3.30.70.80">
    <property type="entry name" value="Peptidase S8 propeptide/proteinase inhibitor I9"/>
    <property type="match status" value="1"/>
</dbReference>
<dbReference type="PRINTS" id="PR00723">
    <property type="entry name" value="SUBTILISIN"/>
</dbReference>
<evidence type="ECO:0000256" key="4">
    <source>
        <dbReference type="ARBA" id="ARBA00022801"/>
    </source>
</evidence>
<reference evidence="11 12" key="1">
    <citation type="submission" date="2018-12" db="EMBL/GenBank/DDBJ databases">
        <title>Genome Sequence of Candidatus Viridilinea halotolerans isolated from saline sulfide-rich spring.</title>
        <authorList>
            <person name="Grouzdev D.S."/>
            <person name="Burganskaya E.I."/>
            <person name="Krutkina M.S."/>
            <person name="Sukhacheva M.V."/>
            <person name="Gorlenko V.M."/>
        </authorList>
    </citation>
    <scope>NUCLEOTIDE SEQUENCE [LARGE SCALE GENOMIC DNA]</scope>
    <source>
        <strain evidence="11">Chok-6</strain>
    </source>
</reference>
<dbReference type="CDD" id="cd02120">
    <property type="entry name" value="PA_subtilisin_like"/>
    <property type="match status" value="1"/>
</dbReference>
<dbReference type="AlphaFoldDB" id="A0A426TUU9"/>
<accession>A0A426TUU9</accession>
<evidence type="ECO:0000313" key="11">
    <source>
        <dbReference type="EMBL" id="RRR69195.1"/>
    </source>
</evidence>
<keyword evidence="2 7" id="KW-0645">Protease</keyword>
<comment type="caution">
    <text evidence="11">The sequence shown here is derived from an EMBL/GenBank/DDBJ whole genome shotgun (WGS) entry which is preliminary data.</text>
</comment>
<feature type="domain" description="PA" evidence="9">
    <location>
        <begin position="523"/>
        <end position="600"/>
    </location>
</feature>
<gene>
    <name evidence="11" type="ORF">EI684_16355</name>
</gene>
<keyword evidence="4 7" id="KW-0378">Hydrolase</keyword>
<dbReference type="SUPFAM" id="SSF52743">
    <property type="entry name" value="Subtilisin-like"/>
    <property type="match status" value="1"/>
</dbReference>
<feature type="active site" description="Charge relay system" evidence="6 7">
    <location>
        <position position="347"/>
    </location>
</feature>
<dbReference type="GO" id="GO:0004252">
    <property type="term" value="F:serine-type endopeptidase activity"/>
    <property type="evidence" value="ECO:0007669"/>
    <property type="project" value="UniProtKB-UniRule"/>
</dbReference>
<dbReference type="Pfam" id="PF02225">
    <property type="entry name" value="PA"/>
    <property type="match status" value="1"/>
</dbReference>
<dbReference type="Gene3D" id="3.50.30.30">
    <property type="match status" value="1"/>
</dbReference>
<feature type="active site" description="Charge relay system" evidence="6 7">
    <location>
        <position position="270"/>
    </location>
</feature>
<organism evidence="11 12">
    <name type="scientific">Candidatus Viridilinea halotolerans</name>
    <dbReference type="NCBI Taxonomy" id="2491704"/>
    <lineage>
        <taxon>Bacteria</taxon>
        <taxon>Bacillati</taxon>
        <taxon>Chloroflexota</taxon>
        <taxon>Chloroflexia</taxon>
        <taxon>Chloroflexales</taxon>
        <taxon>Chloroflexineae</taxon>
        <taxon>Oscillochloridaceae</taxon>
        <taxon>Candidatus Viridilinea</taxon>
    </lineage>
</organism>
<feature type="domain" description="Inhibitor I9" evidence="10">
    <location>
        <begin position="52"/>
        <end position="130"/>
    </location>
</feature>
<dbReference type="GO" id="GO:0006508">
    <property type="term" value="P:proteolysis"/>
    <property type="evidence" value="ECO:0007669"/>
    <property type="project" value="UniProtKB-KW"/>
</dbReference>
<name>A0A426TUU9_9CHLR</name>
<evidence type="ECO:0000256" key="7">
    <source>
        <dbReference type="PROSITE-ProRule" id="PRU01240"/>
    </source>
</evidence>
<dbReference type="InterPro" id="IPR010259">
    <property type="entry name" value="S8pro/Inhibitor_I9"/>
</dbReference>
<evidence type="ECO:0000256" key="5">
    <source>
        <dbReference type="ARBA" id="ARBA00022825"/>
    </source>
</evidence>
<dbReference type="InterPro" id="IPR015500">
    <property type="entry name" value="Peptidase_S8_subtilisin-rel"/>
</dbReference>
<evidence type="ECO:0000259" key="8">
    <source>
        <dbReference type="Pfam" id="PF00082"/>
    </source>
</evidence>
<dbReference type="PROSITE" id="PS00136">
    <property type="entry name" value="SUBTILASE_ASP"/>
    <property type="match status" value="1"/>
</dbReference>
<dbReference type="InterPro" id="IPR045051">
    <property type="entry name" value="SBT"/>
</dbReference>
<dbReference type="Pfam" id="PF00082">
    <property type="entry name" value="Peptidase_S8"/>
    <property type="match status" value="1"/>
</dbReference>
<evidence type="ECO:0000256" key="1">
    <source>
        <dbReference type="ARBA" id="ARBA00011073"/>
    </source>
</evidence>
<dbReference type="InterPro" id="IPR003137">
    <property type="entry name" value="PA_domain"/>
</dbReference>
<dbReference type="InterPro" id="IPR036852">
    <property type="entry name" value="Peptidase_S8/S53_dom_sf"/>
</dbReference>
<evidence type="ECO:0008006" key="13">
    <source>
        <dbReference type="Google" id="ProtNLM"/>
    </source>
</evidence>
<dbReference type="InterPro" id="IPR023827">
    <property type="entry name" value="Peptidase_S8_Asp-AS"/>
</dbReference>
<evidence type="ECO:0000259" key="9">
    <source>
        <dbReference type="Pfam" id="PF02225"/>
    </source>
</evidence>
<feature type="domain" description="Peptidase S8/S53" evidence="8">
    <location>
        <begin position="261"/>
        <end position="729"/>
    </location>
</feature>
<dbReference type="Gene3D" id="3.40.50.200">
    <property type="entry name" value="Peptidase S8/S53 domain"/>
    <property type="match status" value="1"/>
</dbReference>
<dbReference type="Pfam" id="PF05922">
    <property type="entry name" value="Inhibitor_I9"/>
    <property type="match status" value="1"/>
</dbReference>
<proteinExistence type="inferred from homology"/>
<dbReference type="Proteomes" id="UP000280307">
    <property type="component" value="Unassembled WGS sequence"/>
</dbReference>
<sequence>MSLHLSRHKALLSSPLPDYSMSSVAYKFTLLILFSLLALTPVRSAPGQQSGRYIVRLVAAPRAAEVTLAQAATHDAALDAALAAIQAALDQPLTPLFTYRHALSGFALDLTPAQADVVRRLPMVAAVQPEGYANAQSDTSPALLGVAQADLRPALFHANMQSAPSSASGRALAHYDATNGTLRLQIFYRGLAAPLHSAELRERYGEAAISLDALVVHAASALMGSLVLPVGMADLLLDGRLEIRLSSADDLLRGTLVASRGAGVLVGLIDTGIDPHSPAFQNPAPDGYVHHNPRATPGFLGVCDPANPRYDFTFPCSNKLVGAYTFAATADAPDPQGRPSPRDNHGHGSHTAGIVVGNYVPQVPVGLAQVGPVAGVAPHASLIVYDGCGLPTNALACPHTALLAAIDQAIADGVQVINYAVGAGAMVPWESLEALGLWRAVAQGIFVVAAAGNGGATPDSIRSPANAPWVLAATASSHGRRFVSQLTTFSGGTEADRPATPLLGAGFAPGLAQTSIRSAAALGNAACAPFSSTQAAQAAGKIIVCEGGSLGRHSQASNVLQAGGIGAVLLNSVSDGGYLDDEERYLLPAVQLSHDDGLRLLAWLSACSDCRAALSGTQAFHDPALRDRILSFSSRGPNSRLPSILKPDIAAPGQATLAPFSDQHPSQPDYTVMQGSSMAVAQISGLAALLRQLHPTWTPAELASALMLTATPAFEDDGSPAGPFAQGAGRADGALAAFAGFVLPIAAQDFTAANPAQGGDPTQLNLATLTNPRCERSCQFTRTLRSTLDLQVTYAISLTDGAGFNLTTQPAEQITLIPGASATITITATVNGLATGRYSEGAVHFIAPADLAPPAAMPVTLQTFGVTLPPSISVRTSEATGSQRLTLYGEALEALHASIDGFSPEGLLSVSHPLSTTAGMPFDLTLHWQLAPSPSDQRYTAQLKLREMQSGRDLGSATVTLDLLGSGVAPEPRHLVYLPLVQRGADV</sequence>
<evidence type="ECO:0000256" key="6">
    <source>
        <dbReference type="PIRSR" id="PIRSR615500-1"/>
    </source>
</evidence>
<comment type="similarity">
    <text evidence="1 7">Belongs to the peptidase S8 family.</text>
</comment>
<dbReference type="EMBL" id="RSAS01000660">
    <property type="protein sequence ID" value="RRR69195.1"/>
    <property type="molecule type" value="Genomic_DNA"/>
</dbReference>
<dbReference type="PROSITE" id="PS51892">
    <property type="entry name" value="SUBTILASE"/>
    <property type="match status" value="1"/>
</dbReference>
<protein>
    <recommendedName>
        <fullName evidence="13">Peptidase S8</fullName>
    </recommendedName>
</protein>
<keyword evidence="3" id="KW-0732">Signal</keyword>
<keyword evidence="5 7" id="KW-0720">Serine protease</keyword>
<feature type="active site" description="Charge relay system" evidence="6 7">
    <location>
        <position position="677"/>
    </location>
</feature>
<evidence type="ECO:0000256" key="2">
    <source>
        <dbReference type="ARBA" id="ARBA00022670"/>
    </source>
</evidence>
<dbReference type="InterPro" id="IPR037045">
    <property type="entry name" value="S8pro/Inhibitor_I9_sf"/>
</dbReference>
<dbReference type="InterPro" id="IPR000209">
    <property type="entry name" value="Peptidase_S8/S53_dom"/>
</dbReference>
<evidence type="ECO:0000256" key="3">
    <source>
        <dbReference type="ARBA" id="ARBA00022729"/>
    </source>
</evidence>
<evidence type="ECO:0000259" key="10">
    <source>
        <dbReference type="Pfam" id="PF05922"/>
    </source>
</evidence>
<evidence type="ECO:0000313" key="12">
    <source>
        <dbReference type="Proteomes" id="UP000280307"/>
    </source>
</evidence>